<feature type="region of interest" description="Disordered" evidence="3">
    <location>
        <begin position="259"/>
        <end position="315"/>
    </location>
</feature>
<evidence type="ECO:0000313" key="6">
    <source>
        <dbReference type="Proteomes" id="UP001501474"/>
    </source>
</evidence>
<dbReference type="PANTHER" id="PTHR30160:SF1">
    <property type="entry name" value="LIPOPOLYSACCHARIDE 1,2-N-ACETYLGLUCOSAMINETRANSFERASE-RELATED"/>
    <property type="match status" value="1"/>
</dbReference>
<dbReference type="InterPro" id="IPR051199">
    <property type="entry name" value="LPS_LOS_Heptosyltrfase"/>
</dbReference>
<evidence type="ECO:0000313" key="5">
    <source>
        <dbReference type="EMBL" id="GAA2230561.1"/>
    </source>
</evidence>
<dbReference type="InterPro" id="IPR002201">
    <property type="entry name" value="Glyco_trans_9"/>
</dbReference>
<organism evidence="5 6">
    <name type="scientific">Streptomyces indiaensis</name>
    <dbReference type="NCBI Taxonomy" id="284033"/>
    <lineage>
        <taxon>Bacteria</taxon>
        <taxon>Bacillati</taxon>
        <taxon>Actinomycetota</taxon>
        <taxon>Actinomycetes</taxon>
        <taxon>Kitasatosporales</taxon>
        <taxon>Streptomycetaceae</taxon>
        <taxon>Streptomyces</taxon>
    </lineage>
</organism>
<dbReference type="Gene3D" id="3.40.50.2000">
    <property type="entry name" value="Glycogen Phosphorylase B"/>
    <property type="match status" value="4"/>
</dbReference>
<dbReference type="PANTHER" id="PTHR30160">
    <property type="entry name" value="TETRAACYLDISACCHARIDE 4'-KINASE-RELATED"/>
    <property type="match status" value="1"/>
</dbReference>
<evidence type="ECO:0000259" key="4">
    <source>
        <dbReference type="Pfam" id="PF13439"/>
    </source>
</evidence>
<gene>
    <name evidence="5" type="ORF">GCM10010104_25050</name>
</gene>
<dbReference type="Proteomes" id="UP001501474">
    <property type="component" value="Unassembled WGS sequence"/>
</dbReference>
<dbReference type="Pfam" id="PF13439">
    <property type="entry name" value="Glyco_transf_4"/>
    <property type="match status" value="1"/>
</dbReference>
<dbReference type="SUPFAM" id="SSF53756">
    <property type="entry name" value="UDP-Glycosyltransferase/glycogen phosphorylase"/>
    <property type="match status" value="2"/>
</dbReference>
<sequence length="635" mass="67065">MSTHPPVGRVAMVSEHASPLAALGGPDAGGQNVYVAQLATRLVRRGHEVTVYTRRDDPRLPERVTSPDGFKVVHVTAGPPAPISKDELPAHMPQFGDYLARQWAAEPPDVVHAHFWMSGWAALAGARGLGIPVVQTYHALGTVKKRYQGTADTSPPERIAIETAVGRECSRIIATCKDEVAELEAMGLSRRHTSVVPCGVDPVQFAPVVAARRPASARKRLLAVGRLVPRKGFDRAIRALADVPGAELLIAGGRRRTVIDPPERHRAASGAEPCAKRPQGRTSGPPRRHCRDGPENGGMAETRGERIQPAAPGPSQGRRVLVLRALGLGDLLAGVPALRGIRRAFAQEHVVLALPPALAEAAAATGAVDSVLPAEAPGRGVPSLGHWAGPPPDVAIDLHGNGPESRDALAALRPRQLLAHAAEPGDHPVRPPEWRPDGHERERWCRFLGAYAITAGPDDVRLPPPATPSPAPGAVVVHPGAESAARRWPAERYTVVVRRLRALGRRVIVTGGPSEDALVLDIAVRAGLPVRDLLRGGLPFGELSALVAHAALVVCGDTGLAHLAVAHGTPSVTLFGPVSPRQWGPPRATRHIALYKPGPPGDPHGDVPDPLLLRIGTDEVVTACLSLLRPTPTST</sequence>
<dbReference type="EMBL" id="BAAART010000055">
    <property type="protein sequence ID" value="GAA2230561.1"/>
    <property type="molecule type" value="Genomic_DNA"/>
</dbReference>
<dbReference type="CDD" id="cd03789">
    <property type="entry name" value="GT9_LPS_heptosyltransferase"/>
    <property type="match status" value="1"/>
</dbReference>
<dbReference type="InterPro" id="IPR028098">
    <property type="entry name" value="Glyco_trans_4-like_N"/>
</dbReference>
<keyword evidence="6" id="KW-1185">Reference proteome</keyword>
<feature type="domain" description="Glycosyltransferase subfamily 4-like N-terminal" evidence="4">
    <location>
        <begin position="29"/>
        <end position="202"/>
    </location>
</feature>
<keyword evidence="1" id="KW-0328">Glycosyltransferase</keyword>
<proteinExistence type="predicted"/>
<keyword evidence="2" id="KW-0808">Transferase</keyword>
<protein>
    <recommendedName>
        <fullName evidence="4">Glycosyltransferase subfamily 4-like N-terminal domain-containing protein</fullName>
    </recommendedName>
</protein>
<dbReference type="Pfam" id="PF01075">
    <property type="entry name" value="Glyco_transf_9"/>
    <property type="match status" value="1"/>
</dbReference>
<name>A0ABP5QDU5_9ACTN</name>
<accession>A0ABP5QDU5</accession>
<comment type="caution">
    <text evidence="5">The sequence shown here is derived from an EMBL/GenBank/DDBJ whole genome shotgun (WGS) entry which is preliminary data.</text>
</comment>
<evidence type="ECO:0000256" key="3">
    <source>
        <dbReference type="SAM" id="MobiDB-lite"/>
    </source>
</evidence>
<evidence type="ECO:0000256" key="1">
    <source>
        <dbReference type="ARBA" id="ARBA00022676"/>
    </source>
</evidence>
<evidence type="ECO:0000256" key="2">
    <source>
        <dbReference type="ARBA" id="ARBA00022679"/>
    </source>
</evidence>
<reference evidence="6" key="1">
    <citation type="journal article" date="2019" name="Int. J. Syst. Evol. Microbiol.">
        <title>The Global Catalogue of Microorganisms (GCM) 10K type strain sequencing project: providing services to taxonomists for standard genome sequencing and annotation.</title>
        <authorList>
            <consortium name="The Broad Institute Genomics Platform"/>
            <consortium name="The Broad Institute Genome Sequencing Center for Infectious Disease"/>
            <person name="Wu L."/>
            <person name="Ma J."/>
        </authorList>
    </citation>
    <scope>NUCLEOTIDE SEQUENCE [LARGE SCALE GENOMIC DNA]</scope>
    <source>
        <strain evidence="6">JCM 3053</strain>
    </source>
</reference>